<dbReference type="Proteomes" id="UP000289792">
    <property type="component" value="Unassembled WGS sequence"/>
</dbReference>
<evidence type="ECO:0000313" key="4">
    <source>
        <dbReference type="Proteomes" id="UP000289792"/>
    </source>
</evidence>
<evidence type="ECO:0000256" key="1">
    <source>
        <dbReference type="ARBA" id="ARBA00008791"/>
    </source>
</evidence>
<dbReference type="InterPro" id="IPR014729">
    <property type="entry name" value="Rossmann-like_a/b/a_fold"/>
</dbReference>
<accession>A0A4Q0XH34</accession>
<comment type="caution">
    <text evidence="3">The sequence shown here is derived from an EMBL/GenBank/DDBJ whole genome shotgun (WGS) entry which is preliminary data.</text>
</comment>
<dbReference type="EMBL" id="SDDZ01000006">
    <property type="protein sequence ID" value="RXJ49617.1"/>
    <property type="molecule type" value="Genomic_DNA"/>
</dbReference>
<proteinExistence type="inferred from homology"/>
<sequence length="286" mass="32577">MKSILYATDYSESSVAALKYAHHMSLSLNAKLWVVHVFESPSMMQTRARIPFPNREKETFEMHNDKLEGFCKKHLGGDTDTLNVAVEAIQDKSAVEGIVSKAEQIQSLFIVTGMNSKSKLQRLIMGSTARTLIEKAPYPVLTIPEDKEYHPIKTIVYATDFQQEDLDALSKLASIAKPLEAKIKIVHICTMEKTICDIEKTQRMETIGKHMKYANVELDVLHSEDIFTELITYSEKTDADMIGMLERESTSYTSDLFYRNLLKKMKSYGKIPLMSFNAKNYGKFHL</sequence>
<dbReference type="InterPro" id="IPR006015">
    <property type="entry name" value="Universal_stress_UspA"/>
</dbReference>
<comment type="similarity">
    <text evidence="1">Belongs to the universal stress protein A family.</text>
</comment>
<dbReference type="InterPro" id="IPR006016">
    <property type="entry name" value="UspA"/>
</dbReference>
<evidence type="ECO:0000259" key="2">
    <source>
        <dbReference type="Pfam" id="PF00582"/>
    </source>
</evidence>
<dbReference type="OrthoDB" id="9788959at2"/>
<dbReference type="Pfam" id="PF00582">
    <property type="entry name" value="Usp"/>
    <property type="match status" value="1"/>
</dbReference>
<organism evidence="3 4">
    <name type="scientific">Gelidibacter gilvus</name>
    <dbReference type="NCBI Taxonomy" id="59602"/>
    <lineage>
        <taxon>Bacteria</taxon>
        <taxon>Pseudomonadati</taxon>
        <taxon>Bacteroidota</taxon>
        <taxon>Flavobacteriia</taxon>
        <taxon>Flavobacteriales</taxon>
        <taxon>Flavobacteriaceae</taxon>
        <taxon>Gelidibacter</taxon>
    </lineage>
</organism>
<dbReference type="PRINTS" id="PR01438">
    <property type="entry name" value="UNVRSLSTRESS"/>
</dbReference>
<dbReference type="SUPFAM" id="SSF52402">
    <property type="entry name" value="Adenine nucleotide alpha hydrolases-like"/>
    <property type="match status" value="2"/>
</dbReference>
<dbReference type="CDD" id="cd00293">
    <property type="entry name" value="USP-like"/>
    <property type="match status" value="1"/>
</dbReference>
<keyword evidence="4" id="KW-1185">Reference proteome</keyword>
<dbReference type="RefSeq" id="WP_129017627.1">
    <property type="nucleotide sequence ID" value="NZ_SDDZ01000006.1"/>
</dbReference>
<dbReference type="PANTHER" id="PTHR46268:SF22">
    <property type="entry name" value="SENSOR PROTEIN KDPD-RELATED"/>
    <property type="match status" value="1"/>
</dbReference>
<feature type="domain" description="UspA" evidence="2">
    <location>
        <begin position="1"/>
        <end position="144"/>
    </location>
</feature>
<reference evidence="3 4" key="1">
    <citation type="submission" date="2019-01" db="EMBL/GenBank/DDBJ databases">
        <title>Genome sequence of the Antarctic species Gelidibacter gilvus ACAM 158(T).</title>
        <authorList>
            <person name="Bowman J.P."/>
        </authorList>
    </citation>
    <scope>NUCLEOTIDE SEQUENCE [LARGE SCALE GENOMIC DNA]</scope>
    <source>
        <strain evidence="3 4">IC158</strain>
    </source>
</reference>
<dbReference type="AlphaFoldDB" id="A0A4Q0XH34"/>
<name>A0A4Q0XH34_9FLAO</name>
<dbReference type="PANTHER" id="PTHR46268">
    <property type="entry name" value="STRESS RESPONSE PROTEIN NHAX"/>
    <property type="match status" value="1"/>
</dbReference>
<gene>
    <name evidence="3" type="ORF">ESZ48_11460</name>
</gene>
<protein>
    <submittedName>
        <fullName evidence="3">Universal stress protein</fullName>
    </submittedName>
</protein>
<evidence type="ECO:0000313" key="3">
    <source>
        <dbReference type="EMBL" id="RXJ49617.1"/>
    </source>
</evidence>
<dbReference type="Gene3D" id="3.40.50.620">
    <property type="entry name" value="HUPs"/>
    <property type="match status" value="2"/>
</dbReference>